<gene>
    <name evidence="6" type="primary">Zmat5</name>
    <name evidence="6" type="ORF">TNCT_179261</name>
</gene>
<name>A0A8X6LDH0_TRICU</name>
<keyword evidence="7" id="KW-1185">Reference proteome</keyword>
<evidence type="ECO:0000256" key="2">
    <source>
        <dbReference type="ARBA" id="ARBA00022771"/>
    </source>
</evidence>
<accession>A0A8X6LDH0</accession>
<dbReference type="SUPFAM" id="SSF90229">
    <property type="entry name" value="CCCH zinc finger"/>
    <property type="match status" value="1"/>
</dbReference>
<dbReference type="GO" id="GO:0005689">
    <property type="term" value="C:U12-type spliceosomal complex"/>
    <property type="evidence" value="ECO:0007669"/>
    <property type="project" value="TreeGrafter"/>
</dbReference>
<dbReference type="GO" id="GO:0008270">
    <property type="term" value="F:zinc ion binding"/>
    <property type="evidence" value="ECO:0007669"/>
    <property type="project" value="UniProtKB-KW"/>
</dbReference>
<evidence type="ECO:0000256" key="4">
    <source>
        <dbReference type="PROSITE-ProRule" id="PRU00723"/>
    </source>
</evidence>
<dbReference type="InterPro" id="IPR036236">
    <property type="entry name" value="Znf_C2H2_sf"/>
</dbReference>
<evidence type="ECO:0000259" key="5">
    <source>
        <dbReference type="PROSITE" id="PS50103"/>
    </source>
</evidence>
<reference evidence="6" key="1">
    <citation type="submission" date="2020-07" db="EMBL/GenBank/DDBJ databases">
        <title>Multicomponent nature underlies the extraordinary mechanical properties of spider dragline silk.</title>
        <authorList>
            <person name="Kono N."/>
            <person name="Nakamura H."/>
            <person name="Mori M."/>
            <person name="Yoshida Y."/>
            <person name="Ohtoshi R."/>
            <person name="Malay A.D."/>
            <person name="Moran D.A.P."/>
            <person name="Tomita M."/>
            <person name="Numata K."/>
            <person name="Arakawa K."/>
        </authorList>
    </citation>
    <scope>NUCLEOTIDE SEQUENCE</scope>
</reference>
<comment type="caution">
    <text evidence="6">The sequence shown here is derived from an EMBL/GenBank/DDBJ whole genome shotgun (WGS) entry which is preliminary data.</text>
</comment>
<dbReference type="Gene3D" id="3.30.160.60">
    <property type="entry name" value="Classic Zinc Finger"/>
    <property type="match status" value="1"/>
</dbReference>
<evidence type="ECO:0000313" key="6">
    <source>
        <dbReference type="EMBL" id="GFR03084.1"/>
    </source>
</evidence>
<dbReference type="Proteomes" id="UP000887116">
    <property type="component" value="Unassembled WGS sequence"/>
</dbReference>
<evidence type="ECO:0000256" key="1">
    <source>
        <dbReference type="ARBA" id="ARBA00022723"/>
    </source>
</evidence>
<dbReference type="InterPro" id="IPR036855">
    <property type="entry name" value="Znf_CCCH_sf"/>
</dbReference>
<evidence type="ECO:0000313" key="7">
    <source>
        <dbReference type="Proteomes" id="UP000887116"/>
    </source>
</evidence>
<keyword evidence="2 4" id="KW-0863">Zinc-finger</keyword>
<organism evidence="6 7">
    <name type="scientific">Trichonephila clavata</name>
    <name type="common">Joro spider</name>
    <name type="synonym">Nephila clavata</name>
    <dbReference type="NCBI Taxonomy" id="2740835"/>
    <lineage>
        <taxon>Eukaryota</taxon>
        <taxon>Metazoa</taxon>
        <taxon>Ecdysozoa</taxon>
        <taxon>Arthropoda</taxon>
        <taxon>Chelicerata</taxon>
        <taxon>Arachnida</taxon>
        <taxon>Araneae</taxon>
        <taxon>Araneomorphae</taxon>
        <taxon>Entelegynae</taxon>
        <taxon>Araneoidea</taxon>
        <taxon>Nephilidae</taxon>
        <taxon>Trichonephila</taxon>
    </lineage>
</organism>
<dbReference type="SUPFAM" id="SSF57667">
    <property type="entry name" value="beta-beta-alpha zinc fingers"/>
    <property type="match status" value="1"/>
</dbReference>
<dbReference type="AlphaFoldDB" id="A0A8X6LDH0"/>
<dbReference type="EMBL" id="BMAO01005678">
    <property type="protein sequence ID" value="GFR03084.1"/>
    <property type="molecule type" value="Genomic_DNA"/>
</dbReference>
<dbReference type="InterPro" id="IPR000571">
    <property type="entry name" value="Znf_CCCH"/>
</dbReference>
<dbReference type="Gene3D" id="4.10.1000.10">
    <property type="entry name" value="Zinc finger, CCCH-type"/>
    <property type="match status" value="1"/>
</dbReference>
<dbReference type="PROSITE" id="PS50103">
    <property type="entry name" value="ZF_C3H1"/>
    <property type="match status" value="1"/>
</dbReference>
<proteinExistence type="predicted"/>
<evidence type="ECO:0000256" key="3">
    <source>
        <dbReference type="ARBA" id="ARBA00022833"/>
    </source>
</evidence>
<dbReference type="PANTHER" id="PTHR16465:SF0">
    <property type="entry name" value="ZINC FINGER MATRIN-TYPE PROTEIN 5"/>
    <property type="match status" value="1"/>
</dbReference>
<keyword evidence="1 4" id="KW-0479">Metal-binding</keyword>
<dbReference type="PANTHER" id="PTHR16465">
    <property type="entry name" value="NUCLEASE-RELATED"/>
    <property type="match status" value="1"/>
</dbReference>
<feature type="domain" description="C3H1-type" evidence="5">
    <location>
        <begin position="51"/>
        <end position="79"/>
    </location>
</feature>
<feature type="zinc finger region" description="C3H1-type" evidence="4">
    <location>
        <begin position="51"/>
        <end position="79"/>
    </location>
</feature>
<sequence length="168" mass="19084">MGKQYYCDYCGRSFADGAENRKKHLVSAHHQKLRKAHYDMFKDAATILEENKVKRPCRKFHSKGHCEFGTNCKYSHLTQNDVRQLIEQDNNEKFAASGKKPKPEPDINSWFQTKILKMNQSSDNLPAGPLNPALPSILSSIPNLPPSLIPCTPSEFLSLSKNNRPQWG</sequence>
<dbReference type="OrthoDB" id="2417221at2759"/>
<keyword evidence="3 4" id="KW-0862">Zinc</keyword>
<protein>
    <recommendedName>
        <fullName evidence="5">C3H1-type domain-containing protein</fullName>
    </recommendedName>
</protein>